<comment type="caution">
    <text evidence="1">The sequence shown here is derived from an EMBL/GenBank/DDBJ whole genome shotgun (WGS) entry which is preliminary data.</text>
</comment>
<name>A0A0B8QDN1_9VIBR</name>
<evidence type="ECO:0000313" key="2">
    <source>
        <dbReference type="Proteomes" id="UP000031666"/>
    </source>
</evidence>
<protein>
    <submittedName>
        <fullName evidence="1">Uncharacterized protein</fullName>
    </submittedName>
</protein>
<organism evidence="1 2">
    <name type="scientific">Vibrio ishigakensis</name>
    <dbReference type="NCBI Taxonomy" id="1481914"/>
    <lineage>
        <taxon>Bacteria</taxon>
        <taxon>Pseudomonadati</taxon>
        <taxon>Pseudomonadota</taxon>
        <taxon>Gammaproteobacteria</taxon>
        <taxon>Vibrionales</taxon>
        <taxon>Vibrionaceae</taxon>
        <taxon>Vibrio</taxon>
    </lineage>
</organism>
<dbReference type="STRING" id="1481914.JCM19241_1400"/>
<dbReference type="AlphaFoldDB" id="A0A0B8QDN1"/>
<accession>A0A0B8QDN1</accession>
<gene>
    <name evidence="1" type="ORF">JCM19241_1400</name>
</gene>
<proteinExistence type="predicted"/>
<evidence type="ECO:0000313" key="1">
    <source>
        <dbReference type="EMBL" id="GAM75057.1"/>
    </source>
</evidence>
<reference evidence="1 2" key="1">
    <citation type="submission" date="2015-01" db="EMBL/GenBank/DDBJ databases">
        <title>Vibrio sp. C94 JCM 19241 whole genome shotgun sequence.</title>
        <authorList>
            <person name="Sawabe T."/>
            <person name="Meirelles P."/>
            <person name="Feng G."/>
            <person name="Sayaka M."/>
            <person name="Hattori M."/>
            <person name="Ohkuma M."/>
        </authorList>
    </citation>
    <scope>NUCLEOTIDE SEQUENCE [LARGE SCALE GENOMIC DNA]</scope>
    <source>
        <strain evidence="2">JCM 19241</strain>
    </source>
</reference>
<sequence>MDGMHRVCKALMNGDSHIRAVRFPHVIEPNFIDVDPDTLPY</sequence>
<dbReference type="EMBL" id="BBSC01000003">
    <property type="protein sequence ID" value="GAM75057.1"/>
    <property type="molecule type" value="Genomic_DNA"/>
</dbReference>
<reference evidence="1 2" key="2">
    <citation type="submission" date="2015-01" db="EMBL/GenBank/DDBJ databases">
        <authorList>
            <consortium name="NBRP consortium"/>
            <person name="Sawabe T."/>
            <person name="Meirelles P."/>
            <person name="Feng G."/>
            <person name="Sayaka M."/>
            <person name="Hattori M."/>
            <person name="Ohkuma M."/>
        </authorList>
    </citation>
    <scope>NUCLEOTIDE SEQUENCE [LARGE SCALE GENOMIC DNA]</scope>
    <source>
        <strain evidence="2">JCM 19241</strain>
    </source>
</reference>
<dbReference type="Proteomes" id="UP000031666">
    <property type="component" value="Unassembled WGS sequence"/>
</dbReference>